<feature type="domain" description="AB hydrolase-1" evidence="1">
    <location>
        <begin position="28"/>
        <end position="261"/>
    </location>
</feature>
<evidence type="ECO:0000313" key="2">
    <source>
        <dbReference type="EMBL" id="AZG43876.1"/>
    </source>
</evidence>
<protein>
    <submittedName>
        <fullName evidence="2">4,5:9,10-diseco-3-hydroxy-5,9, 17-trioxoandrosta-1(10),2-diene-4-oate hydrolase</fullName>
        <ecNumber evidence="2">3.7.1.17</ecNumber>
    </submittedName>
</protein>
<dbReference type="Pfam" id="PF00561">
    <property type="entry name" value="Abhydrolase_1"/>
    <property type="match status" value="1"/>
</dbReference>
<dbReference type="RefSeq" id="WP_232016729.1">
    <property type="nucleotide sequence ID" value="NZ_CP033972.1"/>
</dbReference>
<proteinExistence type="predicted"/>
<dbReference type="PRINTS" id="PR00111">
    <property type="entry name" value="ABHYDROLASE"/>
</dbReference>
<dbReference type="SUPFAM" id="SSF53474">
    <property type="entry name" value="alpha/beta-Hydrolases"/>
    <property type="match status" value="1"/>
</dbReference>
<dbReference type="EMBL" id="CP033972">
    <property type="protein sequence ID" value="AZG43876.1"/>
    <property type="molecule type" value="Genomic_DNA"/>
</dbReference>
<dbReference type="InterPro" id="IPR000073">
    <property type="entry name" value="AB_hydrolase_1"/>
</dbReference>
<dbReference type="EC" id="3.7.1.17" evidence="2"/>
<keyword evidence="2" id="KW-0378">Hydrolase</keyword>
<keyword evidence="3" id="KW-1185">Reference proteome</keyword>
<dbReference type="Gene3D" id="3.40.50.1820">
    <property type="entry name" value="alpha/beta hydrolase"/>
    <property type="match status" value="1"/>
</dbReference>
<dbReference type="GO" id="GO:0102296">
    <property type="term" value="F:4,5-9,10-diseco-3-hydroxy-5,9,17-trioxoandrosta-1(10),2-diene-4-oate hydrolase activity"/>
    <property type="evidence" value="ECO:0007669"/>
    <property type="project" value="UniProtKB-EC"/>
</dbReference>
<organism evidence="2 3">
    <name type="scientific">Gordonia insulae</name>
    <dbReference type="NCBI Taxonomy" id="2420509"/>
    <lineage>
        <taxon>Bacteria</taxon>
        <taxon>Bacillati</taxon>
        <taxon>Actinomycetota</taxon>
        <taxon>Actinomycetes</taxon>
        <taxon>Mycobacteriales</taxon>
        <taxon>Gordoniaceae</taxon>
        <taxon>Gordonia</taxon>
    </lineage>
</organism>
<name>A0A3G8JFL7_9ACTN</name>
<evidence type="ECO:0000259" key="1">
    <source>
        <dbReference type="Pfam" id="PF00561"/>
    </source>
</evidence>
<accession>A0A3G8JFL7</accession>
<dbReference type="InterPro" id="IPR029058">
    <property type="entry name" value="AB_hydrolase_fold"/>
</dbReference>
<reference evidence="2 3" key="1">
    <citation type="submission" date="2018-11" db="EMBL/GenBank/DDBJ databases">
        <title>Gordonia insulae sp. nov., isolated from an island soil.</title>
        <authorList>
            <person name="Kim Y.S."/>
            <person name="Kim S.B."/>
        </authorList>
    </citation>
    <scope>NUCLEOTIDE SEQUENCE [LARGE SCALE GENOMIC DNA]</scope>
    <source>
        <strain evidence="2 3">MMS17-SY073</strain>
    </source>
</reference>
<dbReference type="KEGG" id="gom:D7316_00450"/>
<gene>
    <name evidence="2" type="primary">hsaD_1</name>
    <name evidence="2" type="ORF">D7316_00450</name>
</gene>
<dbReference type="PANTHER" id="PTHR43194:SF5">
    <property type="entry name" value="PIMELOYL-[ACYL-CARRIER PROTEIN] METHYL ESTER ESTERASE"/>
    <property type="match status" value="1"/>
</dbReference>
<dbReference type="Proteomes" id="UP000271469">
    <property type="component" value="Chromosome"/>
</dbReference>
<sequence length="285" mass="31647">MNDNTTLTRSAQWEGRTVVWDRFGSGEPVVFLHGTPWSSALWRETADACARGFSVHLWDMPGYGGSSKEPEHPVDLGVQARLFAHLLDLWELDRPHVVAHDIGGAVALRTALLHGAHYRSLCLVDVVALRPWGSPFFTLVHDNPDVFAALPAAIHRGVLEAYIRGAAYRQLRPDDLDMLMSPWLDDAGQAAFYRQIAEADQMFTDAIEPAYPTLGIPTHIVWGREDTWIPVDRAHRLHDLIPGATVSEIAGAGHLIHFDAPAALTAEILRWLISRATNSRQTHEP</sequence>
<dbReference type="AlphaFoldDB" id="A0A3G8JFL7"/>
<dbReference type="InterPro" id="IPR050228">
    <property type="entry name" value="Carboxylesterase_BioH"/>
</dbReference>
<dbReference type="PANTHER" id="PTHR43194">
    <property type="entry name" value="HYDROLASE ALPHA/BETA FOLD FAMILY"/>
    <property type="match status" value="1"/>
</dbReference>
<evidence type="ECO:0000313" key="3">
    <source>
        <dbReference type="Proteomes" id="UP000271469"/>
    </source>
</evidence>